<dbReference type="InterPro" id="IPR020846">
    <property type="entry name" value="MFS_dom"/>
</dbReference>
<dbReference type="PROSITE" id="PS50850">
    <property type="entry name" value="MFS"/>
    <property type="match status" value="1"/>
</dbReference>
<evidence type="ECO:0000256" key="4">
    <source>
        <dbReference type="ARBA" id="ARBA00022989"/>
    </source>
</evidence>
<dbReference type="RefSeq" id="WP_084272367.1">
    <property type="nucleotide sequence ID" value="NZ_FWYE01000001.1"/>
</dbReference>
<dbReference type="InterPro" id="IPR036259">
    <property type="entry name" value="MFS_trans_sf"/>
</dbReference>
<feature type="domain" description="Major facilitator superfamily (MFS) profile" evidence="7">
    <location>
        <begin position="18"/>
        <end position="424"/>
    </location>
</feature>
<dbReference type="SUPFAM" id="SSF103473">
    <property type="entry name" value="MFS general substrate transporter"/>
    <property type="match status" value="1"/>
</dbReference>
<evidence type="ECO:0000256" key="3">
    <source>
        <dbReference type="ARBA" id="ARBA00022692"/>
    </source>
</evidence>
<dbReference type="EMBL" id="FWYE01000001">
    <property type="protein sequence ID" value="SMD30349.1"/>
    <property type="molecule type" value="Genomic_DNA"/>
</dbReference>
<reference evidence="8 9" key="1">
    <citation type="submission" date="2017-04" db="EMBL/GenBank/DDBJ databases">
        <authorList>
            <person name="Varghese N."/>
            <person name="Submissions S."/>
        </authorList>
    </citation>
    <scope>NUCLEOTIDE SEQUENCE [LARGE SCALE GENOMIC DNA]</scope>
    <source>
        <strain evidence="8 9">DSM 9789</strain>
    </source>
</reference>
<feature type="transmembrane region" description="Helical" evidence="6">
    <location>
        <begin position="403"/>
        <end position="421"/>
    </location>
</feature>
<dbReference type="PANTHER" id="PTHR23511:SF34">
    <property type="entry name" value="SYNAPTIC VESICLE GLYCOPROTEIN 2"/>
    <property type="match status" value="1"/>
</dbReference>
<evidence type="ECO:0000256" key="5">
    <source>
        <dbReference type="ARBA" id="ARBA00023136"/>
    </source>
</evidence>
<evidence type="ECO:0000256" key="2">
    <source>
        <dbReference type="ARBA" id="ARBA00022448"/>
    </source>
</evidence>
<feature type="transmembrane region" description="Helical" evidence="6">
    <location>
        <begin position="54"/>
        <end position="75"/>
    </location>
</feature>
<feature type="transmembrane region" description="Helical" evidence="6">
    <location>
        <begin position="20"/>
        <end position="42"/>
    </location>
</feature>
<dbReference type="PROSITE" id="PS00217">
    <property type="entry name" value="SUGAR_TRANSPORT_2"/>
    <property type="match status" value="1"/>
</dbReference>
<keyword evidence="2" id="KW-0813">Transport</keyword>
<evidence type="ECO:0000256" key="6">
    <source>
        <dbReference type="SAM" id="Phobius"/>
    </source>
</evidence>
<sequence length="431" mass="49165">MESVSFDEIPASRKLLKITLLSSAGVIMDGYVLSIYAVALLYLKNYFMPLPYQISLMASSALLGMFFGSLTFGYLSDRFGRKKIYEYDLLITSVFLFLTGLSRNVIEFIIFEVLAGIGIGADYPISSSIQAEFSPRNVRGKYLIYNIFNWNIGFIAFYIVSIFFVLYTGLNAWRYMYISAAAIPLIVVLLRRSMPESPYYLIKSGHYESAIKVENEFYKNVKNPYVNGGRTEIRELFSKKYLKYTIFVSIAWFSYDVASYGIWTYTPSLFSDTSSYIISVLGSLLEEVPVILGFIVLWYLIERAGRRRMEIIGFLLPLIPMLLLYFTGNMGFLILFFMFGFMHFSHNLGPGELTFTYPVEIFPTRIRSTAMGFATLSSRIGAILGVVAFPIIMYSFGFKYSMLFFAVFEIIGLIVTVRYAPETKKKPLDAI</sequence>
<dbReference type="InterPro" id="IPR005829">
    <property type="entry name" value="Sugar_transporter_CS"/>
</dbReference>
<dbReference type="GO" id="GO:0016020">
    <property type="term" value="C:membrane"/>
    <property type="evidence" value="ECO:0007669"/>
    <property type="project" value="UniProtKB-SubCell"/>
</dbReference>
<dbReference type="AlphaFoldDB" id="A0A8G2FVR8"/>
<comment type="subcellular location">
    <subcellularLocation>
        <location evidence="1">Membrane</location>
        <topology evidence="1">Multi-pass membrane protein</topology>
    </subcellularLocation>
</comment>
<feature type="transmembrane region" description="Helical" evidence="6">
    <location>
        <begin position="322"/>
        <end position="344"/>
    </location>
</feature>
<feature type="transmembrane region" description="Helical" evidence="6">
    <location>
        <begin position="172"/>
        <end position="190"/>
    </location>
</feature>
<dbReference type="InterPro" id="IPR005828">
    <property type="entry name" value="MFS_sugar_transport-like"/>
</dbReference>
<gene>
    <name evidence="8" type="ORF">SAMN02745355_0227</name>
</gene>
<feature type="transmembrane region" description="Helical" evidence="6">
    <location>
        <begin position="376"/>
        <end position="396"/>
    </location>
</feature>
<keyword evidence="3 6" id="KW-0812">Transmembrane</keyword>
<feature type="transmembrane region" description="Helical" evidence="6">
    <location>
        <begin position="147"/>
        <end position="166"/>
    </location>
</feature>
<organism evidence="8 9">
    <name type="scientific">Picrophilus torridus (strain ATCC 700027 / DSM 9790 / JCM 10055 / NBRC 100828 / KAW 2/3)</name>
    <dbReference type="NCBI Taxonomy" id="1122961"/>
    <lineage>
        <taxon>Archaea</taxon>
        <taxon>Methanobacteriati</taxon>
        <taxon>Thermoplasmatota</taxon>
        <taxon>Thermoplasmata</taxon>
        <taxon>Thermoplasmatales</taxon>
        <taxon>Picrophilaceae</taxon>
        <taxon>Picrophilus</taxon>
    </lineage>
</organism>
<dbReference type="PANTHER" id="PTHR23511">
    <property type="entry name" value="SYNAPTIC VESICLE GLYCOPROTEIN 2"/>
    <property type="match status" value="1"/>
</dbReference>
<dbReference type="GO" id="GO:0022857">
    <property type="term" value="F:transmembrane transporter activity"/>
    <property type="evidence" value="ECO:0007669"/>
    <property type="project" value="InterPro"/>
</dbReference>
<dbReference type="Pfam" id="PF00083">
    <property type="entry name" value="Sugar_tr"/>
    <property type="match status" value="1"/>
</dbReference>
<name>A0A8G2FVR8_PICTO</name>
<evidence type="ECO:0000256" key="1">
    <source>
        <dbReference type="ARBA" id="ARBA00004141"/>
    </source>
</evidence>
<keyword evidence="4 6" id="KW-1133">Transmembrane helix</keyword>
<comment type="caution">
    <text evidence="8">The sequence shown here is derived from an EMBL/GenBank/DDBJ whole genome shotgun (WGS) entry which is preliminary data.</text>
</comment>
<keyword evidence="9" id="KW-1185">Reference proteome</keyword>
<dbReference type="Proteomes" id="UP000192315">
    <property type="component" value="Unassembled WGS sequence"/>
</dbReference>
<accession>A0A8G2FVR8</accession>
<proteinExistence type="predicted"/>
<evidence type="ECO:0000313" key="9">
    <source>
        <dbReference type="Proteomes" id="UP000192315"/>
    </source>
</evidence>
<protein>
    <submittedName>
        <fullName evidence="8">MFS transporter, putative metabolite transport protein</fullName>
    </submittedName>
</protein>
<feature type="transmembrane region" description="Helical" evidence="6">
    <location>
        <begin position="244"/>
        <end position="263"/>
    </location>
</feature>
<evidence type="ECO:0000259" key="7">
    <source>
        <dbReference type="PROSITE" id="PS50850"/>
    </source>
</evidence>
<dbReference type="Gene3D" id="1.20.1250.20">
    <property type="entry name" value="MFS general substrate transporter like domains"/>
    <property type="match status" value="1"/>
</dbReference>
<feature type="transmembrane region" description="Helical" evidence="6">
    <location>
        <begin position="275"/>
        <end position="301"/>
    </location>
</feature>
<keyword evidence="5 6" id="KW-0472">Membrane</keyword>
<evidence type="ECO:0000313" key="8">
    <source>
        <dbReference type="EMBL" id="SMD30349.1"/>
    </source>
</evidence>